<dbReference type="Gene3D" id="3.40.630.30">
    <property type="match status" value="1"/>
</dbReference>
<accession>A0ABS7DNL7</accession>
<evidence type="ECO:0000259" key="1">
    <source>
        <dbReference type="PROSITE" id="PS51186"/>
    </source>
</evidence>
<evidence type="ECO:0000313" key="2">
    <source>
        <dbReference type="EMBL" id="MBW7572899.1"/>
    </source>
</evidence>
<proteinExistence type="predicted"/>
<dbReference type="InterPro" id="IPR000182">
    <property type="entry name" value="GNAT_dom"/>
</dbReference>
<organism evidence="2 3">
    <name type="scientific">Caproiciproducens faecalis</name>
    <dbReference type="NCBI Taxonomy" id="2820301"/>
    <lineage>
        <taxon>Bacteria</taxon>
        <taxon>Bacillati</taxon>
        <taxon>Bacillota</taxon>
        <taxon>Clostridia</taxon>
        <taxon>Eubacteriales</taxon>
        <taxon>Acutalibacteraceae</taxon>
        <taxon>Caproiciproducens</taxon>
    </lineage>
</organism>
<dbReference type="CDD" id="cd04301">
    <property type="entry name" value="NAT_SF"/>
    <property type="match status" value="1"/>
</dbReference>
<comment type="caution">
    <text evidence="2">The sequence shown here is derived from an EMBL/GenBank/DDBJ whole genome shotgun (WGS) entry which is preliminary data.</text>
</comment>
<dbReference type="Proteomes" id="UP000719942">
    <property type="component" value="Unassembled WGS sequence"/>
</dbReference>
<protein>
    <submittedName>
        <fullName evidence="2">GNAT family N-acetyltransferase</fullName>
    </submittedName>
</protein>
<dbReference type="Pfam" id="PF00583">
    <property type="entry name" value="Acetyltransf_1"/>
    <property type="match status" value="1"/>
</dbReference>
<dbReference type="PROSITE" id="PS51186">
    <property type="entry name" value="GNAT"/>
    <property type="match status" value="1"/>
</dbReference>
<reference evidence="2 3" key="1">
    <citation type="submission" date="2021-03" db="EMBL/GenBank/DDBJ databases">
        <title>Caproiciproducens sp. nov. isolated from feces of cow.</title>
        <authorList>
            <person name="Choi J.-Y."/>
        </authorList>
    </citation>
    <scope>NUCLEOTIDE SEQUENCE [LARGE SCALE GENOMIC DNA]</scope>
    <source>
        <strain evidence="2 3">AGMB10547</strain>
    </source>
</reference>
<feature type="domain" description="N-acetyltransferase" evidence="1">
    <location>
        <begin position="28"/>
        <end position="182"/>
    </location>
</feature>
<gene>
    <name evidence="2" type="ORF">J5W02_08740</name>
</gene>
<name>A0ABS7DNL7_9FIRM</name>
<dbReference type="SUPFAM" id="SSF55729">
    <property type="entry name" value="Acyl-CoA N-acyltransferases (Nat)"/>
    <property type="match status" value="1"/>
</dbReference>
<dbReference type="PANTHER" id="PTHR43328">
    <property type="entry name" value="ACETYLTRANSFERASE-RELATED"/>
    <property type="match status" value="1"/>
</dbReference>
<dbReference type="RefSeq" id="WP_219965317.1">
    <property type="nucleotide sequence ID" value="NZ_JAGFNZ010000003.1"/>
</dbReference>
<dbReference type="PANTHER" id="PTHR43328:SF1">
    <property type="entry name" value="N-ACETYLTRANSFERASE DOMAIN-CONTAINING PROTEIN"/>
    <property type="match status" value="1"/>
</dbReference>
<evidence type="ECO:0000313" key="3">
    <source>
        <dbReference type="Proteomes" id="UP000719942"/>
    </source>
</evidence>
<dbReference type="EMBL" id="JAGFNZ010000003">
    <property type="protein sequence ID" value="MBW7572899.1"/>
    <property type="molecule type" value="Genomic_DNA"/>
</dbReference>
<sequence>MILEEKKVKLRNGEGCILRSPGAKDAAAVLEELRVTSGETVFMARYEDEITLTEEDERDFLDSHWSDPKSLLIAAEVNGEIVATAGISPSAPFERCRHRAAFGISVKEKYWGIGIASAILPEIIACAKEAGYEQLELEVVATNERAIALYQKFGFHTYGTMEKSFRYRDGSYGAQLLMLKSL</sequence>
<keyword evidence="3" id="KW-1185">Reference proteome</keyword>
<dbReference type="InterPro" id="IPR016181">
    <property type="entry name" value="Acyl_CoA_acyltransferase"/>
</dbReference>